<feature type="transmembrane region" description="Helical" evidence="1">
    <location>
        <begin position="349"/>
        <end position="370"/>
    </location>
</feature>
<dbReference type="RefSeq" id="WP_171835163.1">
    <property type="nucleotide sequence ID" value="NZ_CP053708.1"/>
</dbReference>
<feature type="transmembrane region" description="Helical" evidence="1">
    <location>
        <begin position="185"/>
        <end position="212"/>
    </location>
</feature>
<feature type="transmembrane region" description="Helical" evidence="1">
    <location>
        <begin position="289"/>
        <end position="308"/>
    </location>
</feature>
<keyword evidence="1" id="KW-1133">Transmembrane helix</keyword>
<dbReference type="AlphaFoldDB" id="A0A6M8HU66"/>
<name>A0A6M8HU66_9PROT</name>
<dbReference type="EMBL" id="CP053708">
    <property type="protein sequence ID" value="QKE91741.1"/>
    <property type="molecule type" value="Genomic_DNA"/>
</dbReference>
<feature type="transmembrane region" description="Helical" evidence="1">
    <location>
        <begin position="122"/>
        <end position="141"/>
    </location>
</feature>
<feature type="transmembrane region" description="Helical" evidence="1">
    <location>
        <begin position="148"/>
        <end position="165"/>
    </location>
</feature>
<feature type="transmembrane region" description="Helical" evidence="1">
    <location>
        <begin position="261"/>
        <end position="282"/>
    </location>
</feature>
<feature type="transmembrane region" description="Helical" evidence="1">
    <location>
        <begin position="98"/>
        <end position="116"/>
    </location>
</feature>
<evidence type="ECO:0000256" key="1">
    <source>
        <dbReference type="SAM" id="Phobius"/>
    </source>
</evidence>
<evidence type="ECO:0000313" key="2">
    <source>
        <dbReference type="EMBL" id="QKE91741.1"/>
    </source>
</evidence>
<sequence length="497" mass="52871">MQHGSTTFDRLMLAGLALLGFLLLGPVLTIPLHIPINYNEGWNAGFDTRAVIPGSGPLYPGAGSFVFNNYPPLGFFIVGAAGRFLFGDMIIAGRVVSLLALLAAAGCMGLSIRRLGGTTRSAIAASLLLMLFACSFYRTYVAMDDPQWLAHAMMLASLAVLLRGGTLTGAEPGALSLSRTSQVAAAALLMVAGGFVKHNLVALPLSVTLWLIWLNRPIAIVWVIAAATGIGLGLGLMHGLFGSAAFTDIVHHRRIFRVHLLTHSISRLAPLLPAAAIICIMLRRCRAGHGAVLIALFAAIALVTGVVQRMGEGVYYNAHFETVIAVCLGFGVVLAPAFDRPLQWRRWRFGPGALLVVAALPIIGATPWHLPLAWHDISDRSARQAAWQPLVTRIAGTDGVVGCEMLSLCYWAGKAFTVDVFNLTQDAISGGSAHNFQAMVARRGFALFQYDPKAFLHTDAVRKLGYDPIMGAFAGLYTRVGTGPMGVALLAPADAAR</sequence>
<dbReference type="Proteomes" id="UP000500767">
    <property type="component" value="Chromosome"/>
</dbReference>
<evidence type="ECO:0008006" key="4">
    <source>
        <dbReference type="Google" id="ProtNLM"/>
    </source>
</evidence>
<organism evidence="2 3">
    <name type="scientific">Lichenicola cladoniae</name>
    <dbReference type="NCBI Taxonomy" id="1484109"/>
    <lineage>
        <taxon>Bacteria</taxon>
        <taxon>Pseudomonadati</taxon>
        <taxon>Pseudomonadota</taxon>
        <taxon>Alphaproteobacteria</taxon>
        <taxon>Acetobacterales</taxon>
        <taxon>Acetobacteraceae</taxon>
        <taxon>Lichenicola</taxon>
    </lineage>
</organism>
<feature type="transmembrane region" description="Helical" evidence="1">
    <location>
        <begin position="69"/>
        <end position="86"/>
    </location>
</feature>
<feature type="transmembrane region" description="Helical" evidence="1">
    <location>
        <begin position="219"/>
        <end position="241"/>
    </location>
</feature>
<feature type="transmembrane region" description="Helical" evidence="1">
    <location>
        <begin position="314"/>
        <end position="337"/>
    </location>
</feature>
<accession>A0A6M8HU66</accession>
<keyword evidence="1" id="KW-0812">Transmembrane</keyword>
<evidence type="ECO:0000313" key="3">
    <source>
        <dbReference type="Proteomes" id="UP000500767"/>
    </source>
</evidence>
<gene>
    <name evidence="2" type="ORF">HN018_18400</name>
</gene>
<reference evidence="2 3" key="1">
    <citation type="journal article" date="2014" name="World J. Microbiol. Biotechnol.">
        <title>Biodiversity and physiological characteristics of Antarctic and Arctic lichens-associated bacteria.</title>
        <authorList>
            <person name="Lee Y.M."/>
            <person name="Kim E.H."/>
            <person name="Lee H.K."/>
            <person name="Hong S.G."/>
        </authorList>
    </citation>
    <scope>NUCLEOTIDE SEQUENCE [LARGE SCALE GENOMIC DNA]</scope>
    <source>
        <strain evidence="2 3">PAMC 26569</strain>
    </source>
</reference>
<keyword evidence="3" id="KW-1185">Reference proteome</keyword>
<proteinExistence type="predicted"/>
<keyword evidence="1" id="KW-0472">Membrane</keyword>
<dbReference type="KEGG" id="lck:HN018_18400"/>
<protein>
    <recommendedName>
        <fullName evidence="4">Glycosyltransferase RgtA/B/C/D-like domain-containing protein</fullName>
    </recommendedName>
</protein>